<evidence type="ECO:0000313" key="3">
    <source>
        <dbReference type="Proteomes" id="UP000199406"/>
    </source>
</evidence>
<keyword evidence="3" id="KW-1185">Reference proteome</keyword>
<dbReference type="OrthoDB" id="9798201at2"/>
<sequence length="118" mass="12511">MASGVATVWVPVDDMDRAVRFYTDVLGLTAKNTMDDWSEIDAGGLTIGLNAREGTSAHADGGAVISFTPDSGIEEEVQRLKDAGVQFAGDIASFDWGRIAAFKDSEGNDLQLYAPPAD</sequence>
<dbReference type="PROSITE" id="PS51819">
    <property type="entry name" value="VOC"/>
    <property type="match status" value="1"/>
</dbReference>
<dbReference type="Proteomes" id="UP000199406">
    <property type="component" value="Unassembled WGS sequence"/>
</dbReference>
<dbReference type="SUPFAM" id="SSF54593">
    <property type="entry name" value="Glyoxalase/Bleomycin resistance protein/Dihydroxybiphenyl dioxygenase"/>
    <property type="match status" value="1"/>
</dbReference>
<accession>A0A1G7LGR9</accession>
<dbReference type="STRING" id="1550231.SAMN05660662_2309"/>
<dbReference type="InterPro" id="IPR029068">
    <property type="entry name" value="Glyas_Bleomycin-R_OHBP_Dase"/>
</dbReference>
<organism evidence="2 3">
    <name type="scientific">Blastococcus aurantiacus</name>
    <dbReference type="NCBI Taxonomy" id="1550231"/>
    <lineage>
        <taxon>Bacteria</taxon>
        <taxon>Bacillati</taxon>
        <taxon>Actinomycetota</taxon>
        <taxon>Actinomycetes</taxon>
        <taxon>Geodermatophilales</taxon>
        <taxon>Geodermatophilaceae</taxon>
        <taxon>Blastococcus</taxon>
    </lineage>
</organism>
<dbReference type="RefSeq" id="WP_091766325.1">
    <property type="nucleotide sequence ID" value="NZ_FNBT01000004.1"/>
</dbReference>
<protein>
    <recommendedName>
        <fullName evidence="1">VOC domain-containing protein</fullName>
    </recommendedName>
</protein>
<dbReference type="InterPro" id="IPR004360">
    <property type="entry name" value="Glyas_Fos-R_dOase_dom"/>
</dbReference>
<evidence type="ECO:0000313" key="2">
    <source>
        <dbReference type="EMBL" id="SDF48665.1"/>
    </source>
</evidence>
<gene>
    <name evidence="2" type="ORF">SAMN05660662_2309</name>
</gene>
<dbReference type="InterPro" id="IPR052164">
    <property type="entry name" value="Anthracycline_SecMetBiosynth"/>
</dbReference>
<feature type="domain" description="VOC" evidence="1">
    <location>
        <begin position="4"/>
        <end position="115"/>
    </location>
</feature>
<dbReference type="InterPro" id="IPR037523">
    <property type="entry name" value="VOC_core"/>
</dbReference>
<dbReference type="EMBL" id="FNBT01000004">
    <property type="protein sequence ID" value="SDF48665.1"/>
    <property type="molecule type" value="Genomic_DNA"/>
</dbReference>
<dbReference type="PANTHER" id="PTHR33993">
    <property type="entry name" value="GLYOXALASE-RELATED"/>
    <property type="match status" value="1"/>
</dbReference>
<proteinExistence type="predicted"/>
<evidence type="ECO:0000259" key="1">
    <source>
        <dbReference type="PROSITE" id="PS51819"/>
    </source>
</evidence>
<dbReference type="Pfam" id="PF00903">
    <property type="entry name" value="Glyoxalase"/>
    <property type="match status" value="1"/>
</dbReference>
<reference evidence="3" key="1">
    <citation type="submission" date="2016-10" db="EMBL/GenBank/DDBJ databases">
        <authorList>
            <person name="Varghese N."/>
            <person name="Submissions S."/>
        </authorList>
    </citation>
    <scope>NUCLEOTIDE SEQUENCE [LARGE SCALE GENOMIC DNA]</scope>
    <source>
        <strain evidence="3">DSM 44268</strain>
    </source>
</reference>
<name>A0A1G7LGR9_9ACTN</name>
<dbReference type="Gene3D" id="3.10.180.10">
    <property type="entry name" value="2,3-Dihydroxybiphenyl 1,2-Dioxygenase, domain 1"/>
    <property type="match status" value="1"/>
</dbReference>
<dbReference type="AlphaFoldDB" id="A0A1G7LGR9"/>